<dbReference type="RefSeq" id="WP_030875501.1">
    <property type="nucleotide sequence ID" value="NZ_JBIRHZ010000001.1"/>
</dbReference>
<dbReference type="Proteomes" id="UP000037020">
    <property type="component" value="Unassembled WGS sequence"/>
</dbReference>
<dbReference type="InterPro" id="IPR036237">
    <property type="entry name" value="Xyl_isomerase-like_sf"/>
</dbReference>
<dbReference type="PANTHER" id="PTHR12110">
    <property type="entry name" value="HYDROXYPYRUVATE ISOMERASE"/>
    <property type="match status" value="1"/>
</dbReference>
<dbReference type="SUPFAM" id="SSF51658">
    <property type="entry name" value="Xylose isomerase-like"/>
    <property type="match status" value="1"/>
</dbReference>
<organism evidence="2 3">
    <name type="scientific">Streptomyces varsoviensis</name>
    <dbReference type="NCBI Taxonomy" id="67373"/>
    <lineage>
        <taxon>Bacteria</taxon>
        <taxon>Bacillati</taxon>
        <taxon>Actinomycetota</taxon>
        <taxon>Actinomycetes</taxon>
        <taxon>Kitasatosporales</taxon>
        <taxon>Streptomycetaceae</taxon>
        <taxon>Streptomyces</taxon>
    </lineage>
</organism>
<dbReference type="InterPro" id="IPR013022">
    <property type="entry name" value="Xyl_isomerase-like_TIM-brl"/>
</dbReference>
<sequence length="270" mass="28444">MKFAFSTLGVPGAPVRDVVRLAVEHAYDGVELRAHPEEPVHPGIGPGERAAVAEEFAAAGVEILTVAGYARVAAPGDDGPVLAELAQLIRLAGDLGAPYVRVFPGGGDEQSPEEADATAARRLGAAAPEAADRGVHVLLETHDSHPRGADAARVLGPVGHKNIGALWDVMHPWLAGESPSETFPALSPHLGYIQVKDIASAEDTTPLALGTGALPLPQVAGVLRSEGWDGWLCWEYEKRWYPGAEPLEGLLAPGREYLRRLTEPPTDGPL</sequence>
<protein>
    <submittedName>
        <fullName evidence="2">Xylose isomerase</fullName>
    </submittedName>
</protein>
<accession>A0ABR5J5F1</accession>
<name>A0ABR5J5F1_9ACTN</name>
<proteinExistence type="predicted"/>
<evidence type="ECO:0000313" key="3">
    <source>
        <dbReference type="Proteomes" id="UP000037020"/>
    </source>
</evidence>
<feature type="domain" description="Xylose isomerase-like TIM barrel" evidence="1">
    <location>
        <begin position="19"/>
        <end position="260"/>
    </location>
</feature>
<gene>
    <name evidence="2" type="ORF">ADK38_18695</name>
</gene>
<keyword evidence="3" id="KW-1185">Reference proteome</keyword>
<dbReference type="InterPro" id="IPR050312">
    <property type="entry name" value="IolE/XylAMocC-like"/>
</dbReference>
<comment type="caution">
    <text evidence="2">The sequence shown here is derived from an EMBL/GenBank/DDBJ whole genome shotgun (WGS) entry which is preliminary data.</text>
</comment>
<keyword evidence="2" id="KW-0413">Isomerase</keyword>
<dbReference type="EMBL" id="LGUT01001592">
    <property type="protein sequence ID" value="KOG88640.1"/>
    <property type="molecule type" value="Genomic_DNA"/>
</dbReference>
<evidence type="ECO:0000313" key="2">
    <source>
        <dbReference type="EMBL" id="KOG88640.1"/>
    </source>
</evidence>
<reference evidence="2 3" key="1">
    <citation type="submission" date="2015-07" db="EMBL/GenBank/DDBJ databases">
        <authorList>
            <person name="Ju K.-S."/>
            <person name="Doroghazi J.R."/>
            <person name="Metcalf W.W."/>
        </authorList>
    </citation>
    <scope>NUCLEOTIDE SEQUENCE [LARGE SCALE GENOMIC DNA]</scope>
    <source>
        <strain evidence="2 3">NRRL B-3589</strain>
    </source>
</reference>
<evidence type="ECO:0000259" key="1">
    <source>
        <dbReference type="Pfam" id="PF01261"/>
    </source>
</evidence>
<dbReference type="Gene3D" id="3.20.20.150">
    <property type="entry name" value="Divalent-metal-dependent TIM barrel enzymes"/>
    <property type="match status" value="1"/>
</dbReference>
<dbReference type="Pfam" id="PF01261">
    <property type="entry name" value="AP_endonuc_2"/>
    <property type="match status" value="1"/>
</dbReference>
<dbReference type="GO" id="GO:0016853">
    <property type="term" value="F:isomerase activity"/>
    <property type="evidence" value="ECO:0007669"/>
    <property type="project" value="UniProtKB-KW"/>
</dbReference>